<proteinExistence type="inferred from homology"/>
<evidence type="ECO:0000256" key="6">
    <source>
        <dbReference type="ARBA" id="ARBA00029447"/>
    </source>
</evidence>
<evidence type="ECO:0000256" key="2">
    <source>
        <dbReference type="ARBA" id="ARBA00022692"/>
    </source>
</evidence>
<dbReference type="EMBL" id="FOTV01000013">
    <property type="protein sequence ID" value="SFL88142.1"/>
    <property type="molecule type" value="Genomic_DNA"/>
</dbReference>
<name>A0ABY1FQX7_9GAMM</name>
<dbReference type="PROSITE" id="PS50111">
    <property type="entry name" value="CHEMOTAXIS_TRANSDUC_2"/>
    <property type="match status" value="1"/>
</dbReference>
<dbReference type="PRINTS" id="PR00260">
    <property type="entry name" value="CHEMTRNSDUCR"/>
</dbReference>
<evidence type="ECO:0000313" key="10">
    <source>
        <dbReference type="Proteomes" id="UP000199211"/>
    </source>
</evidence>
<dbReference type="Proteomes" id="UP000199211">
    <property type="component" value="Unassembled WGS sequence"/>
</dbReference>
<gene>
    <name evidence="9" type="ORF">SAMN04487868_113107</name>
</gene>
<protein>
    <submittedName>
        <fullName evidence="9">Methyl-accepting chemotaxis protein (MCP) signalling domain-containing protein</fullName>
    </submittedName>
</protein>
<evidence type="ECO:0000256" key="1">
    <source>
        <dbReference type="ARBA" id="ARBA00004370"/>
    </source>
</evidence>
<accession>A0ABY1FQX7</accession>
<evidence type="ECO:0000259" key="8">
    <source>
        <dbReference type="PROSITE" id="PS50111"/>
    </source>
</evidence>
<dbReference type="InterPro" id="IPR004090">
    <property type="entry name" value="Chemotax_Me-accpt_rcpt"/>
</dbReference>
<keyword evidence="2" id="KW-0812">Transmembrane</keyword>
<evidence type="ECO:0000256" key="7">
    <source>
        <dbReference type="PROSITE-ProRule" id="PRU00284"/>
    </source>
</evidence>
<keyword evidence="3" id="KW-1133">Transmembrane helix</keyword>
<comment type="similarity">
    <text evidence="6">Belongs to the methyl-accepting chemotaxis (MCP) protein family.</text>
</comment>
<evidence type="ECO:0000256" key="4">
    <source>
        <dbReference type="ARBA" id="ARBA00023136"/>
    </source>
</evidence>
<feature type="domain" description="Methyl-accepting transducer" evidence="8">
    <location>
        <begin position="7"/>
        <end position="54"/>
    </location>
</feature>
<sequence length="83" mass="9122">MGWSPIIAEQTNLLVLNASIEALRAGEQRRGFSVIADEVRTPAQRNQRSTEELALTAEAEIHGVVEATTNIVDGIRNSFKGFR</sequence>
<evidence type="ECO:0000256" key="5">
    <source>
        <dbReference type="ARBA" id="ARBA00023224"/>
    </source>
</evidence>
<dbReference type="RefSeq" id="WP_069184683.1">
    <property type="nucleotide sequence ID" value="NZ_FOTV01000013.1"/>
</dbReference>
<dbReference type="PANTHER" id="PTHR32089:SF112">
    <property type="entry name" value="LYSOZYME-LIKE PROTEIN-RELATED"/>
    <property type="match status" value="1"/>
</dbReference>
<comment type="caution">
    <text evidence="9">The sequence shown here is derived from an EMBL/GenBank/DDBJ whole genome shotgun (WGS) entry which is preliminary data.</text>
</comment>
<keyword evidence="10" id="KW-1185">Reference proteome</keyword>
<dbReference type="SUPFAM" id="SSF58104">
    <property type="entry name" value="Methyl-accepting chemotaxis protein (MCP) signaling domain"/>
    <property type="match status" value="1"/>
</dbReference>
<organism evidence="9 10">
    <name type="scientific">Marinobacter salarius</name>
    <dbReference type="NCBI Taxonomy" id="1420917"/>
    <lineage>
        <taxon>Bacteria</taxon>
        <taxon>Pseudomonadati</taxon>
        <taxon>Pseudomonadota</taxon>
        <taxon>Gammaproteobacteria</taxon>
        <taxon>Pseudomonadales</taxon>
        <taxon>Marinobacteraceae</taxon>
        <taxon>Marinobacter</taxon>
    </lineage>
</organism>
<keyword evidence="4" id="KW-0472">Membrane</keyword>
<dbReference type="Gene3D" id="1.10.287.950">
    <property type="entry name" value="Methyl-accepting chemotaxis protein"/>
    <property type="match status" value="1"/>
</dbReference>
<comment type="subcellular location">
    <subcellularLocation>
        <location evidence="1">Membrane</location>
    </subcellularLocation>
</comment>
<keyword evidence="5 7" id="KW-0807">Transducer</keyword>
<evidence type="ECO:0000256" key="3">
    <source>
        <dbReference type="ARBA" id="ARBA00022989"/>
    </source>
</evidence>
<evidence type="ECO:0000313" key="9">
    <source>
        <dbReference type="EMBL" id="SFL88142.1"/>
    </source>
</evidence>
<reference evidence="9 10" key="1">
    <citation type="submission" date="2016-10" db="EMBL/GenBank/DDBJ databases">
        <authorList>
            <person name="Varghese N."/>
            <person name="Submissions S."/>
        </authorList>
    </citation>
    <scope>NUCLEOTIDE SEQUENCE [LARGE SCALE GENOMIC DNA]</scope>
    <source>
        <strain evidence="9 10">DSM 26291</strain>
    </source>
</reference>
<dbReference type="InterPro" id="IPR004089">
    <property type="entry name" value="MCPsignal_dom"/>
</dbReference>
<dbReference type="PANTHER" id="PTHR32089">
    <property type="entry name" value="METHYL-ACCEPTING CHEMOTAXIS PROTEIN MCPB"/>
    <property type="match status" value="1"/>
</dbReference>
<dbReference type="Pfam" id="PF00015">
    <property type="entry name" value="MCPsignal"/>
    <property type="match status" value="1"/>
</dbReference>